<dbReference type="GO" id="GO:1901135">
    <property type="term" value="P:carbohydrate derivative metabolic process"/>
    <property type="evidence" value="ECO:0007669"/>
    <property type="project" value="UniProtKB-ARBA"/>
</dbReference>
<dbReference type="AlphaFoldDB" id="A0A1E7Z8M3"/>
<evidence type="ECO:0000313" key="4">
    <source>
        <dbReference type="Proteomes" id="UP000175691"/>
    </source>
</evidence>
<evidence type="ECO:0000259" key="1">
    <source>
        <dbReference type="Pfam" id="PF00534"/>
    </source>
</evidence>
<reference evidence="3 4" key="1">
    <citation type="submission" date="2016-08" db="EMBL/GenBank/DDBJ databases">
        <authorList>
            <person name="Seilhamer J.J."/>
        </authorList>
    </citation>
    <scope>NUCLEOTIDE SEQUENCE [LARGE SCALE GENOMIC DNA]</scope>
    <source>
        <strain evidence="3 4">KCTC 42603</strain>
    </source>
</reference>
<dbReference type="InterPro" id="IPR001296">
    <property type="entry name" value="Glyco_trans_1"/>
</dbReference>
<feature type="domain" description="Glycosyltransferase subfamily 4-like N-terminal" evidence="2">
    <location>
        <begin position="14"/>
        <end position="157"/>
    </location>
</feature>
<dbReference type="PANTHER" id="PTHR12526">
    <property type="entry name" value="GLYCOSYLTRANSFERASE"/>
    <property type="match status" value="1"/>
</dbReference>
<dbReference type="InterPro" id="IPR028098">
    <property type="entry name" value="Glyco_trans_4-like_N"/>
</dbReference>
<accession>A0A1E7Z8M3</accession>
<proteinExistence type="predicted"/>
<evidence type="ECO:0000259" key="2">
    <source>
        <dbReference type="Pfam" id="PF13439"/>
    </source>
</evidence>
<dbReference type="Pfam" id="PF13439">
    <property type="entry name" value="Glyco_transf_4"/>
    <property type="match status" value="1"/>
</dbReference>
<dbReference type="Gene3D" id="3.40.50.2000">
    <property type="entry name" value="Glycogen Phosphorylase B"/>
    <property type="match status" value="2"/>
</dbReference>
<sequence length="360" mass="39595">MRILHIELGRQLYGGAKQVEYLIRALDPSQHTNLLVCSAGSAMSSLALDNCEVLPLPCAGDIDLQFPFRLHTCIRQHKPDIVHVHSRRGADVWGGIVARYNNLPALCTRRVDNPESSIAKYKYRQYDAVVSISEGVRQVVGKHCQDSRQEVIHSAVNQHDFSYTHTRQWLESTYHIPPGTRIIANFAQLIPRKGQAELIAAMDKVTAHHDNVVCLLFGKGKQHDSYRRLIDSYGLHGKVRLCGFTDDVPRILPAIDIMAHPAHAEGLGVILLQGAACKRPMVSCPVGGIPEVIIDGKTGLLVPPGDSAALANALLKQLDDPATAQRLGNAAYHHIEAHFTPAVMARRYASLYQALTSKKG</sequence>
<dbReference type="SUPFAM" id="SSF53756">
    <property type="entry name" value="UDP-Glycosyltransferase/glycogen phosphorylase"/>
    <property type="match status" value="1"/>
</dbReference>
<evidence type="ECO:0008006" key="5">
    <source>
        <dbReference type="Google" id="ProtNLM"/>
    </source>
</evidence>
<dbReference type="Proteomes" id="UP000175691">
    <property type="component" value="Unassembled WGS sequence"/>
</dbReference>
<evidence type="ECO:0000313" key="3">
    <source>
        <dbReference type="EMBL" id="OFC69802.1"/>
    </source>
</evidence>
<comment type="caution">
    <text evidence="3">The sequence shown here is derived from an EMBL/GenBank/DDBJ whole genome shotgun (WGS) entry which is preliminary data.</text>
</comment>
<dbReference type="Pfam" id="PF00534">
    <property type="entry name" value="Glycos_transf_1"/>
    <property type="match status" value="1"/>
</dbReference>
<gene>
    <name evidence="3" type="ORF">BFC18_16420</name>
</gene>
<dbReference type="CDD" id="cd03801">
    <property type="entry name" value="GT4_PimA-like"/>
    <property type="match status" value="1"/>
</dbReference>
<keyword evidence="4" id="KW-1185">Reference proteome</keyword>
<name>A0A1E7Z8M3_9ALTE</name>
<dbReference type="EMBL" id="MDHN01000037">
    <property type="protein sequence ID" value="OFC69802.1"/>
    <property type="molecule type" value="Genomic_DNA"/>
</dbReference>
<organism evidence="3 4">
    <name type="scientific">Alteromonas confluentis</name>
    <dbReference type="NCBI Taxonomy" id="1656094"/>
    <lineage>
        <taxon>Bacteria</taxon>
        <taxon>Pseudomonadati</taxon>
        <taxon>Pseudomonadota</taxon>
        <taxon>Gammaproteobacteria</taxon>
        <taxon>Alteromonadales</taxon>
        <taxon>Alteromonadaceae</taxon>
        <taxon>Alteromonas/Salinimonas group</taxon>
        <taxon>Alteromonas</taxon>
    </lineage>
</organism>
<dbReference type="GO" id="GO:0016757">
    <property type="term" value="F:glycosyltransferase activity"/>
    <property type="evidence" value="ECO:0007669"/>
    <property type="project" value="InterPro"/>
</dbReference>
<dbReference type="STRING" id="1656094.BFC18_16420"/>
<protein>
    <recommendedName>
        <fullName evidence="5">Glycoside hydrolase</fullName>
    </recommendedName>
</protein>
<feature type="domain" description="Glycosyl transferase family 1" evidence="1">
    <location>
        <begin position="176"/>
        <end position="333"/>
    </location>
</feature>